<dbReference type="SMART" id="SM00338">
    <property type="entry name" value="BRLZ"/>
    <property type="match status" value="1"/>
</dbReference>
<evidence type="ECO:0000259" key="2">
    <source>
        <dbReference type="PROSITE" id="PS00036"/>
    </source>
</evidence>
<proteinExistence type="predicted"/>
<protein>
    <recommendedName>
        <fullName evidence="2">BZIP domain-containing protein</fullName>
    </recommendedName>
</protein>
<reference evidence="3" key="1">
    <citation type="submission" date="2021-12" db="EMBL/GenBank/DDBJ databases">
        <authorList>
            <person name="King R."/>
        </authorList>
    </citation>
    <scope>NUCLEOTIDE SEQUENCE</scope>
</reference>
<dbReference type="GO" id="GO:0000981">
    <property type="term" value="F:DNA-binding transcription factor activity, RNA polymerase II-specific"/>
    <property type="evidence" value="ECO:0007669"/>
    <property type="project" value="TreeGrafter"/>
</dbReference>
<dbReference type="PANTHER" id="PTHR21552:SF2">
    <property type="entry name" value="CREB3 REGULATORY FACTOR"/>
    <property type="match status" value="1"/>
</dbReference>
<name>A0A9P0AJQ1_BEMTA</name>
<feature type="region of interest" description="Disordered" evidence="1">
    <location>
        <begin position="252"/>
        <end position="275"/>
    </location>
</feature>
<dbReference type="InterPro" id="IPR004827">
    <property type="entry name" value="bZIP"/>
</dbReference>
<dbReference type="EMBL" id="OU963867">
    <property type="protein sequence ID" value="CAH0391984.1"/>
    <property type="molecule type" value="Genomic_DNA"/>
</dbReference>
<feature type="compositionally biased region" description="Polar residues" evidence="1">
    <location>
        <begin position="263"/>
        <end position="275"/>
    </location>
</feature>
<dbReference type="Pfam" id="PF07716">
    <property type="entry name" value="bZIP_2"/>
    <property type="match status" value="1"/>
</dbReference>
<gene>
    <name evidence="3" type="ORF">BEMITA_LOCUS10548</name>
</gene>
<dbReference type="Proteomes" id="UP001152759">
    <property type="component" value="Chromosome 6"/>
</dbReference>
<dbReference type="SUPFAM" id="SSF57959">
    <property type="entry name" value="Leucine zipper domain"/>
    <property type="match status" value="1"/>
</dbReference>
<feature type="compositionally biased region" description="Acidic residues" evidence="1">
    <location>
        <begin position="346"/>
        <end position="369"/>
    </location>
</feature>
<keyword evidence="4" id="KW-1185">Reference proteome</keyword>
<organism evidence="3 4">
    <name type="scientific">Bemisia tabaci</name>
    <name type="common">Sweetpotato whitefly</name>
    <name type="synonym">Aleurodes tabaci</name>
    <dbReference type="NCBI Taxonomy" id="7038"/>
    <lineage>
        <taxon>Eukaryota</taxon>
        <taxon>Metazoa</taxon>
        <taxon>Ecdysozoa</taxon>
        <taxon>Arthropoda</taxon>
        <taxon>Hexapoda</taxon>
        <taxon>Insecta</taxon>
        <taxon>Pterygota</taxon>
        <taxon>Neoptera</taxon>
        <taxon>Paraneoptera</taxon>
        <taxon>Hemiptera</taxon>
        <taxon>Sternorrhyncha</taxon>
        <taxon>Aleyrodoidea</taxon>
        <taxon>Aleyrodidae</taxon>
        <taxon>Aleyrodinae</taxon>
        <taxon>Bemisia</taxon>
    </lineage>
</organism>
<feature type="region of interest" description="Disordered" evidence="1">
    <location>
        <begin position="320"/>
        <end position="381"/>
    </location>
</feature>
<evidence type="ECO:0000313" key="4">
    <source>
        <dbReference type="Proteomes" id="UP001152759"/>
    </source>
</evidence>
<dbReference type="PANTHER" id="PTHR21552">
    <property type="entry name" value="ADULT RETINA PROTEIN"/>
    <property type="match status" value="1"/>
</dbReference>
<dbReference type="CDD" id="cd14809">
    <property type="entry name" value="bZIP_AUREO-like"/>
    <property type="match status" value="1"/>
</dbReference>
<dbReference type="GO" id="GO:0006986">
    <property type="term" value="P:response to unfolded protein"/>
    <property type="evidence" value="ECO:0007669"/>
    <property type="project" value="InterPro"/>
</dbReference>
<dbReference type="Gene3D" id="1.20.5.170">
    <property type="match status" value="1"/>
</dbReference>
<dbReference type="GO" id="GO:0000977">
    <property type="term" value="F:RNA polymerase II transcription regulatory region sequence-specific DNA binding"/>
    <property type="evidence" value="ECO:0007669"/>
    <property type="project" value="TreeGrafter"/>
</dbReference>
<accession>A0A9P0AJQ1</accession>
<feature type="region of interest" description="Disordered" evidence="1">
    <location>
        <begin position="1"/>
        <end position="35"/>
    </location>
</feature>
<feature type="compositionally biased region" description="Polar residues" evidence="1">
    <location>
        <begin position="18"/>
        <end position="32"/>
    </location>
</feature>
<dbReference type="AlphaFoldDB" id="A0A9P0AJQ1"/>
<evidence type="ECO:0000256" key="1">
    <source>
        <dbReference type="SAM" id="MobiDB-lite"/>
    </source>
</evidence>
<dbReference type="OrthoDB" id="8931646at2759"/>
<dbReference type="KEGG" id="btab:109034441"/>
<dbReference type="GO" id="GO:0005634">
    <property type="term" value="C:nucleus"/>
    <property type="evidence" value="ECO:0007669"/>
    <property type="project" value="TreeGrafter"/>
</dbReference>
<dbReference type="InterPro" id="IPR039165">
    <property type="entry name" value="CREBRF"/>
</dbReference>
<dbReference type="InterPro" id="IPR046347">
    <property type="entry name" value="bZIP_sf"/>
</dbReference>
<dbReference type="PROSITE" id="PS00036">
    <property type="entry name" value="BZIP_BASIC"/>
    <property type="match status" value="1"/>
</dbReference>
<feature type="compositionally biased region" description="Low complexity" evidence="1">
    <location>
        <begin position="320"/>
        <end position="345"/>
    </location>
</feature>
<sequence length="589" mass="64236">MTDPLYSGFDTNFPLKSEPSQDTIMGSQNPSASVPIPARRMNELTDFSGLDQYSVSPYSNLVPDPTNVLESSLFPGNNSQLWDPVITNSNFLDVKMDDDDIFQDTTNPLQDLTLAELNGLNNSTSDPLEGLNFDDMILPDATNCFNNYIEPVNKQQSSPLDTQALAAVSISNTNVASSFPPDSTILYRDSHIASTSMPSSPLNPVIIGTSDKQYQTALSPVSHSSSSSLLTPPLQKPSTLHDLLLKKNSSLSPEAQHPLGQSVPGSGSHLSQYTSIGIPAPRYGSSNFSRLSSSAPTHMDALRHEQIWARRESRNHLLSTSSLAEGGSTSSLSTGGILSPDPTEFSFDDSDDDSDDHDEDYSSDGDSGSDNEGGTPGQKKKEKAFWQYNVQSKGPKGQRLVLNTKPEDPHFLNEITDPVFSPQCAVQGIKHSGKARKGDGNDLTPNPAKLHVIGKELDKLTHIIHDIAPVNELPYNARSKTRREKNKLASRACRLKKKAQHEANKIKLVGLETEHKRLIAGISQMKQTLYSAFAQESNGGQVDHQELLKMADKIVKQATKVKIAGQTTDFVNKVLDREKSNRSTALDDL</sequence>
<evidence type="ECO:0000313" key="3">
    <source>
        <dbReference type="EMBL" id="CAH0391984.1"/>
    </source>
</evidence>
<feature type="domain" description="BZIP" evidence="2">
    <location>
        <begin position="482"/>
        <end position="496"/>
    </location>
</feature>